<dbReference type="Proteomes" id="UP001295684">
    <property type="component" value="Unassembled WGS sequence"/>
</dbReference>
<dbReference type="AlphaFoldDB" id="A0AAD1XQ12"/>
<dbReference type="InterPro" id="IPR036047">
    <property type="entry name" value="F-box-like_dom_sf"/>
</dbReference>
<proteinExistence type="predicted"/>
<name>A0AAD1XQ12_EUPCR</name>
<dbReference type="Gene3D" id="1.20.1280.50">
    <property type="match status" value="1"/>
</dbReference>
<keyword evidence="3" id="KW-1185">Reference proteome</keyword>
<protein>
    <recommendedName>
        <fullName evidence="1">F-box protein Hrt3/FBXO9 C-terminal domain-containing protein</fullName>
    </recommendedName>
</protein>
<reference evidence="2" key="1">
    <citation type="submission" date="2023-07" db="EMBL/GenBank/DDBJ databases">
        <authorList>
            <consortium name="AG Swart"/>
            <person name="Singh M."/>
            <person name="Singh A."/>
            <person name="Seah K."/>
            <person name="Emmerich C."/>
        </authorList>
    </citation>
    <scope>NUCLEOTIDE SEQUENCE</scope>
    <source>
        <strain evidence="2">DP1</strain>
    </source>
</reference>
<evidence type="ECO:0000313" key="2">
    <source>
        <dbReference type="EMBL" id="CAI2376803.1"/>
    </source>
</evidence>
<organism evidence="2 3">
    <name type="scientific">Euplotes crassus</name>
    <dbReference type="NCBI Taxonomy" id="5936"/>
    <lineage>
        <taxon>Eukaryota</taxon>
        <taxon>Sar</taxon>
        <taxon>Alveolata</taxon>
        <taxon>Ciliophora</taxon>
        <taxon>Intramacronucleata</taxon>
        <taxon>Spirotrichea</taxon>
        <taxon>Hypotrichia</taxon>
        <taxon>Euplotida</taxon>
        <taxon>Euplotidae</taxon>
        <taxon>Moneuplotes</taxon>
    </lineage>
</organism>
<sequence>MEQTEEQSLHHLHDVPEEDLLVHCVSDTQMKQEEDELENDLTLDTAHDEVISWSEDMPRDIVIFIFKYLDCKTLTKVAMTNSFWYELYTSKEIQKCFKIECLDLFEKTGIYSATKKYMTIFQDWKNMFIFRPRVRCDGAYFAKVEYWHDGLTEFGDYHPIHKVTYYNFLCFRQDGKVCYTSTHYEPQIFLEKLKRKKVEVDFGTYSVKNDCVEVHIPKNKTIYVHKYALQGSMGNFSDSFVLKAKSMINEEAQYYKNIKLDHSKAIFEFQNQKMNIDFDSECLIKVF</sequence>
<feature type="domain" description="F-box protein Hrt3/FBXO9 C-terminal" evidence="1">
    <location>
        <begin position="123"/>
        <end position="223"/>
    </location>
</feature>
<evidence type="ECO:0000259" key="1">
    <source>
        <dbReference type="Pfam" id="PF19270"/>
    </source>
</evidence>
<gene>
    <name evidence="2" type="ORF">ECRASSUSDP1_LOCUS18180</name>
</gene>
<dbReference type="CDD" id="cd09917">
    <property type="entry name" value="F-box_SF"/>
    <property type="match status" value="1"/>
</dbReference>
<comment type="caution">
    <text evidence="2">The sequence shown here is derived from an EMBL/GenBank/DDBJ whole genome shotgun (WGS) entry which is preliminary data.</text>
</comment>
<dbReference type="EMBL" id="CAMPGE010018386">
    <property type="protein sequence ID" value="CAI2376803.1"/>
    <property type="molecule type" value="Genomic_DNA"/>
</dbReference>
<dbReference type="SUPFAM" id="SSF81383">
    <property type="entry name" value="F-box domain"/>
    <property type="match status" value="1"/>
</dbReference>
<dbReference type="Pfam" id="PF19270">
    <property type="entry name" value="FBO_C"/>
    <property type="match status" value="1"/>
</dbReference>
<evidence type="ECO:0000313" key="3">
    <source>
        <dbReference type="Proteomes" id="UP001295684"/>
    </source>
</evidence>
<accession>A0AAD1XQ12</accession>
<dbReference type="InterPro" id="IPR045464">
    <property type="entry name" value="Hrt3/FBXO9_C"/>
</dbReference>